<keyword evidence="3" id="KW-1185">Reference proteome</keyword>
<dbReference type="EMBL" id="CP016027">
    <property type="protein sequence ID" value="ANJ68247.1"/>
    <property type="molecule type" value="Genomic_DNA"/>
</dbReference>
<dbReference type="InterPro" id="IPR050229">
    <property type="entry name" value="GlpE_sulfurtransferase"/>
</dbReference>
<dbReference type="InterPro" id="IPR001763">
    <property type="entry name" value="Rhodanese-like_dom"/>
</dbReference>
<dbReference type="Pfam" id="PF00581">
    <property type="entry name" value="Rhodanese"/>
    <property type="match status" value="1"/>
</dbReference>
<dbReference type="InterPro" id="IPR036873">
    <property type="entry name" value="Rhodanese-like_dom_sf"/>
</dbReference>
<proteinExistence type="predicted"/>
<name>A0A191ZK76_9GAMM</name>
<reference evidence="2 3" key="1">
    <citation type="submission" date="2016-06" db="EMBL/GenBank/DDBJ databases">
        <title>Insight into the functional genes involving in sulfur oxidation in Pearl River water.</title>
        <authorList>
            <person name="Luo J."/>
            <person name="Tan X."/>
            <person name="Lin W."/>
        </authorList>
    </citation>
    <scope>NUCLEOTIDE SEQUENCE [LARGE SCALE GENOMIC DNA]</scope>
    <source>
        <strain evidence="2 3">LS2</strain>
    </source>
</reference>
<sequence>MGLMVSVSPLAYGANGTDFPLRSEYAVVGVKTISTKDLAAHLDQYVVIDVRSEYEYQTLHIVAAHSIPLSSPNFVEQVRALAKEANKPVVFYCNGTTCAKSYKAVVKTLQQDMKHTLAYDAGIFAWAEAEPTKTVLLGDPMKSPMQLISEPRFESHMLNPRTFYEEVMGNSKALVIDIRDPAQRAGISLFQMRDIHVPLDNDQLKVWVDKAKSESRPLYFVDATGHQVRWLQYFLEAQGVRLYWFMKGGAKAFESSM</sequence>
<dbReference type="PANTHER" id="PTHR43031">
    <property type="entry name" value="FAD-DEPENDENT OXIDOREDUCTASE"/>
    <property type="match status" value="1"/>
</dbReference>
<dbReference type="Gene3D" id="3.40.250.10">
    <property type="entry name" value="Rhodanese-like domain"/>
    <property type="match status" value="2"/>
</dbReference>
<dbReference type="PROSITE" id="PS50206">
    <property type="entry name" value="RHODANESE_3"/>
    <property type="match status" value="1"/>
</dbReference>
<dbReference type="CDD" id="cd00158">
    <property type="entry name" value="RHOD"/>
    <property type="match status" value="2"/>
</dbReference>
<evidence type="ECO:0000259" key="1">
    <source>
        <dbReference type="PROSITE" id="PS50206"/>
    </source>
</evidence>
<dbReference type="KEGG" id="haz:A9404_03145"/>
<accession>A0A191ZK76</accession>
<dbReference type="SMART" id="SM00450">
    <property type="entry name" value="RHOD"/>
    <property type="match status" value="1"/>
</dbReference>
<feature type="domain" description="Rhodanese" evidence="1">
    <location>
        <begin position="41"/>
        <end position="135"/>
    </location>
</feature>
<dbReference type="Proteomes" id="UP000078596">
    <property type="component" value="Chromosome"/>
</dbReference>
<evidence type="ECO:0000313" key="2">
    <source>
        <dbReference type="EMBL" id="ANJ68247.1"/>
    </source>
</evidence>
<dbReference type="PANTHER" id="PTHR43031:SF16">
    <property type="entry name" value="OXIDOREDUCTASE"/>
    <property type="match status" value="1"/>
</dbReference>
<dbReference type="STRING" id="1860122.A9404_03145"/>
<organism evidence="2 3">
    <name type="scientific">Halothiobacillus diazotrophicus</name>
    <dbReference type="NCBI Taxonomy" id="1860122"/>
    <lineage>
        <taxon>Bacteria</taxon>
        <taxon>Pseudomonadati</taxon>
        <taxon>Pseudomonadota</taxon>
        <taxon>Gammaproteobacteria</taxon>
        <taxon>Chromatiales</taxon>
        <taxon>Halothiobacillaceae</taxon>
        <taxon>Halothiobacillus</taxon>
    </lineage>
</organism>
<dbReference type="SUPFAM" id="SSF52821">
    <property type="entry name" value="Rhodanese/Cell cycle control phosphatase"/>
    <property type="match status" value="2"/>
</dbReference>
<protein>
    <recommendedName>
        <fullName evidence="1">Rhodanese domain-containing protein</fullName>
    </recommendedName>
</protein>
<evidence type="ECO:0000313" key="3">
    <source>
        <dbReference type="Proteomes" id="UP000078596"/>
    </source>
</evidence>
<gene>
    <name evidence="2" type="ORF">A9404_03145</name>
</gene>
<dbReference type="AlphaFoldDB" id="A0A191ZK76"/>